<dbReference type="GeneID" id="110699002"/>
<gene>
    <name evidence="7" type="primary">LOC110699002</name>
</gene>
<sequence>MFTVEKRGNLYILTLTGNNEHRLNPTLISSIRSSLSQIKSQSLASKTPSALITTADGKFFSNGYDIAWVNSSSNPKLAEKIMDSQLQALIAELISFPMPTIAAINGHASAAGFILAMAHDFVLMRKERGYLYMSEVNIGLVIPPWFVAVMKCKIGGGWEGMRKVALMAEKVTAERGKREIGVVDEVFEGAAATVEGAVKLGEELVKRGWDGVVYGENRKVLLKEVLDLIGNNQGLGLNYDDLVIKFKPRLKRGSLGLSPKNMSIMFL</sequence>
<evidence type="ECO:0000256" key="4">
    <source>
        <dbReference type="ARBA" id="ARBA00005254"/>
    </source>
</evidence>
<dbReference type="Gene3D" id="3.90.226.10">
    <property type="entry name" value="2-enoyl-CoA Hydratase, Chain A, domain 1"/>
    <property type="match status" value="1"/>
</dbReference>
<comment type="similarity">
    <text evidence="4">Belongs to the enoyl-CoA hydratase/isomerase family.</text>
</comment>
<reference evidence="7" key="1">
    <citation type="journal article" date="2017" name="Nature">
        <title>The genome of Chenopodium quinoa.</title>
        <authorList>
            <person name="Jarvis D.E."/>
            <person name="Ho Y.S."/>
            <person name="Lightfoot D.J."/>
            <person name="Schmoeckel S.M."/>
            <person name="Li B."/>
            <person name="Borm T.J.A."/>
            <person name="Ohyanagi H."/>
            <person name="Mineta K."/>
            <person name="Michell C.T."/>
            <person name="Saber N."/>
            <person name="Kharbatia N.M."/>
            <person name="Rupper R.R."/>
            <person name="Sharp A.R."/>
            <person name="Dally N."/>
            <person name="Boughton B.A."/>
            <person name="Woo Y.H."/>
            <person name="Gao G."/>
            <person name="Schijlen E.G.W.M."/>
            <person name="Guo X."/>
            <person name="Momin A.A."/>
            <person name="Negrao S."/>
            <person name="Al-Babili S."/>
            <person name="Gehring C."/>
            <person name="Roessner U."/>
            <person name="Jung C."/>
            <person name="Murphy K."/>
            <person name="Arold S.T."/>
            <person name="Gojobori T."/>
            <person name="van der Linden C.G."/>
            <person name="van Loo E.N."/>
            <person name="Jellen E.N."/>
            <person name="Maughan P.J."/>
            <person name="Tester M."/>
        </authorList>
    </citation>
    <scope>NUCLEOTIDE SEQUENCE [LARGE SCALE GENOMIC DNA]</scope>
    <source>
        <strain evidence="7">cv. PI 614886</strain>
    </source>
</reference>
<evidence type="ECO:0000256" key="6">
    <source>
        <dbReference type="ARBA" id="ARBA00023098"/>
    </source>
</evidence>
<dbReference type="Pfam" id="PF00378">
    <property type="entry name" value="ECH_1"/>
    <property type="match status" value="1"/>
</dbReference>
<accession>A0A803N5T7</accession>
<dbReference type="InterPro" id="IPR029045">
    <property type="entry name" value="ClpP/crotonase-like_dom_sf"/>
</dbReference>
<dbReference type="CDD" id="cd06558">
    <property type="entry name" value="crotonase-like"/>
    <property type="match status" value="1"/>
</dbReference>
<evidence type="ECO:0000313" key="7">
    <source>
        <dbReference type="EnsemblPlants" id="AUR62040960-RA:cds"/>
    </source>
</evidence>
<protein>
    <recommendedName>
        <fullName evidence="5">Delta(3)-Delta(2)-enoyl-CoA isomerase</fullName>
        <ecNumber evidence="5">5.3.3.8</ecNumber>
    </recommendedName>
</protein>
<dbReference type="FunFam" id="3.90.226.10:FF:000049">
    <property type="entry name" value="Enoyl-CoA delta isomerase 3"/>
    <property type="match status" value="1"/>
</dbReference>
<dbReference type="EnsemblPlants" id="AUR62040960-RA">
    <property type="protein sequence ID" value="AUR62040960-RA:cds"/>
    <property type="gene ID" value="AUR62040960"/>
</dbReference>
<dbReference type="SUPFAM" id="SSF52096">
    <property type="entry name" value="ClpP/crotonase"/>
    <property type="match status" value="1"/>
</dbReference>
<dbReference type="RefSeq" id="XP_021732180.1">
    <property type="nucleotide sequence ID" value="XM_021876488.1"/>
</dbReference>
<dbReference type="OrthoDB" id="410701at2759"/>
<dbReference type="SMR" id="A0A803N5T7"/>
<comment type="catalytic activity">
    <reaction evidence="1">
        <text>a (3Z)-enoyl-CoA = a 4-saturated (2E)-enoyl-CoA</text>
        <dbReference type="Rhea" id="RHEA:45900"/>
        <dbReference type="ChEBI" id="CHEBI:85097"/>
        <dbReference type="ChEBI" id="CHEBI:85489"/>
        <dbReference type="EC" id="5.3.3.8"/>
    </reaction>
</comment>
<dbReference type="AlphaFoldDB" id="A0A803N5T7"/>
<dbReference type="GO" id="GO:0005777">
    <property type="term" value="C:peroxisome"/>
    <property type="evidence" value="ECO:0007669"/>
    <property type="project" value="TreeGrafter"/>
</dbReference>
<name>A0A803N5T7_CHEQI</name>
<dbReference type="GO" id="GO:0004165">
    <property type="term" value="F:delta(3)-delta(2)-enoyl-CoA isomerase activity"/>
    <property type="evidence" value="ECO:0007669"/>
    <property type="project" value="UniProtKB-EC"/>
</dbReference>
<organism evidence="7 8">
    <name type="scientific">Chenopodium quinoa</name>
    <name type="common">Quinoa</name>
    <dbReference type="NCBI Taxonomy" id="63459"/>
    <lineage>
        <taxon>Eukaryota</taxon>
        <taxon>Viridiplantae</taxon>
        <taxon>Streptophyta</taxon>
        <taxon>Embryophyta</taxon>
        <taxon>Tracheophyta</taxon>
        <taxon>Spermatophyta</taxon>
        <taxon>Magnoliopsida</taxon>
        <taxon>eudicotyledons</taxon>
        <taxon>Gunneridae</taxon>
        <taxon>Pentapetalae</taxon>
        <taxon>Caryophyllales</taxon>
        <taxon>Chenopodiaceae</taxon>
        <taxon>Chenopodioideae</taxon>
        <taxon>Atripliceae</taxon>
        <taxon>Chenopodium</taxon>
    </lineage>
</organism>
<dbReference type="EC" id="5.3.3.8" evidence="5"/>
<dbReference type="PANTHER" id="PTHR11941:SF84">
    <property type="entry name" value="ENOYL-COA DELTA ISOMERASE 1, PEROXISOMAL"/>
    <property type="match status" value="1"/>
</dbReference>
<proteinExistence type="inferred from homology"/>
<reference evidence="7" key="2">
    <citation type="submission" date="2021-03" db="UniProtKB">
        <authorList>
            <consortium name="EnsemblPlants"/>
        </authorList>
    </citation>
    <scope>IDENTIFICATION</scope>
</reference>
<comment type="catalytic activity">
    <reaction evidence="2">
        <text>a (3E)-enoyl-CoA = a 4-saturated (2E)-enoyl-CoA</text>
        <dbReference type="Rhea" id="RHEA:45228"/>
        <dbReference type="ChEBI" id="CHEBI:58521"/>
        <dbReference type="ChEBI" id="CHEBI:85097"/>
        <dbReference type="EC" id="5.3.3.8"/>
    </reaction>
</comment>
<evidence type="ECO:0000256" key="5">
    <source>
        <dbReference type="ARBA" id="ARBA00012064"/>
    </source>
</evidence>
<dbReference type="PANTHER" id="PTHR11941">
    <property type="entry name" value="ENOYL-COA HYDRATASE-RELATED"/>
    <property type="match status" value="1"/>
</dbReference>
<evidence type="ECO:0000313" key="8">
    <source>
        <dbReference type="Proteomes" id="UP000596660"/>
    </source>
</evidence>
<dbReference type="KEGG" id="cqi:110699002"/>
<dbReference type="Proteomes" id="UP000596660">
    <property type="component" value="Unplaced"/>
</dbReference>
<dbReference type="OMA" id="VAMIRMK"/>
<dbReference type="Gramene" id="AUR62040960-RA">
    <property type="protein sequence ID" value="AUR62040960-RA:cds"/>
    <property type="gene ID" value="AUR62040960"/>
</dbReference>
<keyword evidence="8" id="KW-1185">Reference proteome</keyword>
<dbReference type="InterPro" id="IPR001753">
    <property type="entry name" value="Enoyl-CoA_hydra/iso"/>
</dbReference>
<evidence type="ECO:0000256" key="2">
    <source>
        <dbReference type="ARBA" id="ARBA00000765"/>
    </source>
</evidence>
<evidence type="ECO:0000256" key="1">
    <source>
        <dbReference type="ARBA" id="ARBA00000452"/>
    </source>
</evidence>
<comment type="pathway">
    <text evidence="3">Lipid metabolism; fatty acid beta-oxidation.</text>
</comment>
<dbReference type="GO" id="GO:0006635">
    <property type="term" value="P:fatty acid beta-oxidation"/>
    <property type="evidence" value="ECO:0007669"/>
    <property type="project" value="TreeGrafter"/>
</dbReference>
<evidence type="ECO:0000256" key="3">
    <source>
        <dbReference type="ARBA" id="ARBA00005005"/>
    </source>
</evidence>
<keyword evidence="6" id="KW-0443">Lipid metabolism</keyword>